<sequence>MTYFFFKQLKIIVTVNVTDVFTLEFFNTPFATTGGENESEESNFVTSIFGLADIELTQWLSNNELILRGEHITGSYVVPFSFSSQVTIDEFSFNEGNLKTKLHGSLPYGDFDNYDYDIVGQLIIEKTPDITNDLINSSREDFIMNYKKN</sequence>
<accession>A0ABT6DBE5</accession>
<protein>
    <submittedName>
        <fullName evidence="1">Uncharacterized protein</fullName>
    </submittedName>
</protein>
<keyword evidence="2" id="KW-1185">Reference proteome</keyword>
<proteinExistence type="predicted"/>
<gene>
    <name evidence="1" type="ORF">OIT47_012115</name>
</gene>
<dbReference type="Proteomes" id="UP001146336">
    <property type="component" value="Unassembled WGS sequence"/>
</dbReference>
<dbReference type="EMBL" id="JAOZFC020000005">
    <property type="protein sequence ID" value="MDF9301007.1"/>
    <property type="molecule type" value="Genomic_DNA"/>
</dbReference>
<reference evidence="1" key="1">
    <citation type="submission" date="2023-03" db="EMBL/GenBank/DDBJ databases">
        <title>Comparative genomics of Weissella fermenti BK2, and weissella type species.</title>
        <authorList>
            <person name="Lee J.K."/>
            <person name="Baek J.H."/>
            <person name="Kim J.M."/>
            <person name="Choi D.G."/>
            <person name="Jeon C.O."/>
        </authorList>
    </citation>
    <scope>NUCLEOTIDE SEQUENCE</scope>
    <source>
        <strain evidence="1">BK2</strain>
    </source>
</reference>
<comment type="caution">
    <text evidence="1">The sequence shown here is derived from an EMBL/GenBank/DDBJ whole genome shotgun (WGS) entry which is preliminary data.</text>
</comment>
<dbReference type="RefSeq" id="WP_199404900.1">
    <property type="nucleotide sequence ID" value="NZ_JAOZFC020000005.1"/>
</dbReference>
<organism evidence="1 2">
    <name type="scientific">Weissella fermenti</name>
    <dbReference type="NCBI Taxonomy" id="2987699"/>
    <lineage>
        <taxon>Bacteria</taxon>
        <taxon>Bacillati</taxon>
        <taxon>Bacillota</taxon>
        <taxon>Bacilli</taxon>
        <taxon>Lactobacillales</taxon>
        <taxon>Lactobacillaceae</taxon>
        <taxon>Weissella</taxon>
    </lineage>
</organism>
<evidence type="ECO:0000313" key="1">
    <source>
        <dbReference type="EMBL" id="MDF9301007.1"/>
    </source>
</evidence>
<evidence type="ECO:0000313" key="2">
    <source>
        <dbReference type="Proteomes" id="UP001146336"/>
    </source>
</evidence>
<name>A0ABT6DBE5_9LACO</name>